<evidence type="ECO:0000313" key="4">
    <source>
        <dbReference type="Proteomes" id="UP000265768"/>
    </source>
</evidence>
<gene>
    <name evidence="3" type="ORF">D5H75_08460</name>
</gene>
<dbReference type="Gene3D" id="3.20.20.150">
    <property type="entry name" value="Divalent-metal-dependent TIM barrel enzymes"/>
    <property type="match status" value="1"/>
</dbReference>
<evidence type="ECO:0000256" key="1">
    <source>
        <dbReference type="SAM" id="MobiDB-lite"/>
    </source>
</evidence>
<sequence length="306" mass="31969">MTPLRIANAPVNFGVYRPADLRADAGDLLAGLAGAGYAGLDAGPPGLFPPALLKRHGLLLAGGWIDLDADLDRDDHGRSALDAALDAFAALPADDPRFAPRPTLGPPPDPPRFARPGTPAVPPAGDWPRLRERVRRAAARCRARGLEPVLHHHLGTGIETEAEIDRALEETDVSLCLDTGHLLLAGGDPVAALRKYAGRVRQIHVKDASRDACARVRASGGDLWAAIRAPVFPRLGEGDLDLAAFAAALRGSGYTGWLVVEQDAVAPDPSAALADQRHNLARLGAALAAASAVRPAPADLATGEDR</sequence>
<comment type="caution">
    <text evidence="3">The sequence shown here is derived from an EMBL/GenBank/DDBJ whole genome shotgun (WGS) entry which is preliminary data.</text>
</comment>
<dbReference type="InterPro" id="IPR036237">
    <property type="entry name" value="Xyl_isomerase-like_sf"/>
</dbReference>
<dbReference type="InterPro" id="IPR050312">
    <property type="entry name" value="IolE/XylAMocC-like"/>
</dbReference>
<accession>A0A3A4B1I3</accession>
<evidence type="ECO:0000259" key="2">
    <source>
        <dbReference type="Pfam" id="PF01261"/>
    </source>
</evidence>
<dbReference type="EMBL" id="QZEY01000002">
    <property type="protein sequence ID" value="RJL34679.1"/>
    <property type="molecule type" value="Genomic_DNA"/>
</dbReference>
<dbReference type="GO" id="GO:0016853">
    <property type="term" value="F:isomerase activity"/>
    <property type="evidence" value="ECO:0007669"/>
    <property type="project" value="UniProtKB-KW"/>
</dbReference>
<dbReference type="Pfam" id="PF01261">
    <property type="entry name" value="AP_endonuc_2"/>
    <property type="match status" value="1"/>
</dbReference>
<protein>
    <submittedName>
        <fullName evidence="3">Xylose isomerase</fullName>
    </submittedName>
</protein>
<feature type="region of interest" description="Disordered" evidence="1">
    <location>
        <begin position="96"/>
        <end position="127"/>
    </location>
</feature>
<keyword evidence="3" id="KW-0413">Isomerase</keyword>
<evidence type="ECO:0000313" key="3">
    <source>
        <dbReference type="EMBL" id="RJL34679.1"/>
    </source>
</evidence>
<dbReference type="Proteomes" id="UP000265768">
    <property type="component" value="Unassembled WGS sequence"/>
</dbReference>
<dbReference type="AlphaFoldDB" id="A0A3A4B1I3"/>
<dbReference type="SUPFAM" id="SSF51658">
    <property type="entry name" value="Xylose isomerase-like"/>
    <property type="match status" value="1"/>
</dbReference>
<name>A0A3A4B1I3_9ACTN</name>
<reference evidence="3 4" key="1">
    <citation type="submission" date="2018-09" db="EMBL/GenBank/DDBJ databases">
        <title>YIM 75507 draft genome.</title>
        <authorList>
            <person name="Tang S."/>
            <person name="Feng Y."/>
        </authorList>
    </citation>
    <scope>NUCLEOTIDE SEQUENCE [LARGE SCALE GENOMIC DNA]</scope>
    <source>
        <strain evidence="3 4">YIM 75507</strain>
    </source>
</reference>
<keyword evidence="4" id="KW-1185">Reference proteome</keyword>
<dbReference type="OrthoDB" id="104997at2"/>
<dbReference type="PANTHER" id="PTHR12110:SF41">
    <property type="entry name" value="INOSOSE DEHYDRATASE"/>
    <property type="match status" value="1"/>
</dbReference>
<dbReference type="InterPro" id="IPR013022">
    <property type="entry name" value="Xyl_isomerase-like_TIM-brl"/>
</dbReference>
<organism evidence="3 4">
    <name type="scientific">Bailinhaonella thermotolerans</name>
    <dbReference type="NCBI Taxonomy" id="1070861"/>
    <lineage>
        <taxon>Bacteria</taxon>
        <taxon>Bacillati</taxon>
        <taxon>Actinomycetota</taxon>
        <taxon>Actinomycetes</taxon>
        <taxon>Streptosporangiales</taxon>
        <taxon>Streptosporangiaceae</taxon>
        <taxon>Bailinhaonella</taxon>
    </lineage>
</organism>
<feature type="domain" description="Xylose isomerase-like TIM barrel" evidence="2">
    <location>
        <begin position="72"/>
        <end position="271"/>
    </location>
</feature>
<dbReference type="PANTHER" id="PTHR12110">
    <property type="entry name" value="HYDROXYPYRUVATE ISOMERASE"/>
    <property type="match status" value="1"/>
</dbReference>
<proteinExistence type="predicted"/>
<feature type="compositionally biased region" description="Pro residues" evidence="1">
    <location>
        <begin position="103"/>
        <end position="113"/>
    </location>
</feature>